<dbReference type="GO" id="GO:0009376">
    <property type="term" value="C:HslUV protease complex"/>
    <property type="evidence" value="ECO:0007669"/>
    <property type="project" value="TreeGrafter"/>
</dbReference>
<dbReference type="PANTHER" id="PTHR48102">
    <property type="entry name" value="ATP-DEPENDENT CLP PROTEASE ATP-BINDING SUBUNIT CLPX-LIKE, MITOCHONDRIAL-RELATED"/>
    <property type="match status" value="1"/>
</dbReference>
<dbReference type="OrthoDB" id="1721884at2759"/>
<feature type="domain" description="ATPase AAA-type core" evidence="1">
    <location>
        <begin position="88"/>
        <end position="160"/>
    </location>
</feature>
<keyword evidence="3" id="KW-1185">Reference proteome</keyword>
<dbReference type="InterPro" id="IPR050052">
    <property type="entry name" value="ATP-dep_Clp_protease_ClpX"/>
</dbReference>
<protein>
    <submittedName>
        <fullName evidence="2">Heat shock protein HslVU, ATPase subunit HslU</fullName>
    </submittedName>
</protein>
<feature type="non-terminal residue" evidence="2">
    <location>
        <position position="166"/>
    </location>
</feature>
<evidence type="ECO:0000313" key="3">
    <source>
        <dbReference type="Proteomes" id="UP000023152"/>
    </source>
</evidence>
<dbReference type="GO" id="GO:0016887">
    <property type="term" value="F:ATP hydrolysis activity"/>
    <property type="evidence" value="ECO:0007669"/>
    <property type="project" value="InterPro"/>
</dbReference>
<dbReference type="AlphaFoldDB" id="X6MFN7"/>
<dbReference type="InterPro" id="IPR003959">
    <property type="entry name" value="ATPase_AAA_core"/>
</dbReference>
<evidence type="ECO:0000313" key="2">
    <source>
        <dbReference type="EMBL" id="ETO12823.1"/>
    </source>
</evidence>
<organism evidence="2 3">
    <name type="scientific">Reticulomyxa filosa</name>
    <dbReference type="NCBI Taxonomy" id="46433"/>
    <lineage>
        <taxon>Eukaryota</taxon>
        <taxon>Sar</taxon>
        <taxon>Rhizaria</taxon>
        <taxon>Retaria</taxon>
        <taxon>Foraminifera</taxon>
        <taxon>Monothalamids</taxon>
        <taxon>Reticulomyxidae</taxon>
        <taxon>Reticulomyxa</taxon>
    </lineage>
</organism>
<evidence type="ECO:0000259" key="1">
    <source>
        <dbReference type="Pfam" id="PF07724"/>
    </source>
</evidence>
<proteinExistence type="predicted"/>
<dbReference type="PANTHER" id="PTHR48102:SF3">
    <property type="entry name" value="ATP-DEPENDENT PROTEASE ATPASE SUBUNIT HSLU"/>
    <property type="match status" value="1"/>
</dbReference>
<reference evidence="2 3" key="1">
    <citation type="journal article" date="2013" name="Curr. Biol.">
        <title>The Genome of the Foraminiferan Reticulomyxa filosa.</title>
        <authorList>
            <person name="Glockner G."/>
            <person name="Hulsmann N."/>
            <person name="Schleicher M."/>
            <person name="Noegel A.A."/>
            <person name="Eichinger L."/>
            <person name="Gallinger C."/>
            <person name="Pawlowski J."/>
            <person name="Sierra R."/>
            <person name="Euteneuer U."/>
            <person name="Pillet L."/>
            <person name="Moustafa A."/>
            <person name="Platzer M."/>
            <person name="Groth M."/>
            <person name="Szafranski K."/>
            <person name="Schliwa M."/>
        </authorList>
    </citation>
    <scope>NUCLEOTIDE SEQUENCE [LARGE SCALE GENOMIC DNA]</scope>
</reference>
<dbReference type="EMBL" id="ASPP01021044">
    <property type="protein sequence ID" value="ETO12823.1"/>
    <property type="molecule type" value="Genomic_DNA"/>
</dbReference>
<dbReference type="Gene3D" id="3.40.50.300">
    <property type="entry name" value="P-loop containing nucleotide triphosphate hydrolases"/>
    <property type="match status" value="1"/>
</dbReference>
<dbReference type="Proteomes" id="UP000023152">
    <property type="component" value="Unassembled WGS sequence"/>
</dbReference>
<name>X6MFN7_RETFI</name>
<dbReference type="InterPro" id="IPR027417">
    <property type="entry name" value="P-loop_NTPase"/>
</dbReference>
<keyword evidence="2" id="KW-0346">Stress response</keyword>
<dbReference type="SUPFAM" id="SSF52540">
    <property type="entry name" value="P-loop containing nucleoside triphosphate hydrolases"/>
    <property type="match status" value="1"/>
</dbReference>
<dbReference type="Pfam" id="PF07724">
    <property type="entry name" value="AAA_2"/>
    <property type="match status" value="1"/>
</dbReference>
<accession>X6MFN7</accession>
<comment type="caution">
    <text evidence="2">The sequence shown here is derived from an EMBL/GenBank/DDBJ whole genome shotgun (WGS) entry which is preliminary data.</text>
</comment>
<sequence>MRSLIGKVENKDAKLWSEQIESGALDSTEVSIDIPKEMDYNSLLRGRGSPFLVLQGTPLLEQIRTEKKRVPIKRAREMLMDMDIELAENDGVVFIDEIDKICGPRDAFRSDRKVSQEGVQRDLLPLIEGCSVQVQGYGKVQTDHVLFICAGAFHDSKPSDLMPEFQ</sequence>
<dbReference type="GO" id="GO:0051603">
    <property type="term" value="P:proteolysis involved in protein catabolic process"/>
    <property type="evidence" value="ECO:0007669"/>
    <property type="project" value="TreeGrafter"/>
</dbReference>
<gene>
    <name evidence="2" type="ORF">RFI_24552</name>
</gene>
<dbReference type="GO" id="GO:0005524">
    <property type="term" value="F:ATP binding"/>
    <property type="evidence" value="ECO:0007669"/>
    <property type="project" value="InterPro"/>
</dbReference>